<organism evidence="1 2">
    <name type="scientific">Vigna radiata var. radiata</name>
    <name type="common">Mung bean</name>
    <name type="synonym">Phaseolus aureus</name>
    <dbReference type="NCBI Taxonomy" id="3916"/>
    <lineage>
        <taxon>Eukaryota</taxon>
        <taxon>Viridiplantae</taxon>
        <taxon>Streptophyta</taxon>
        <taxon>Embryophyta</taxon>
        <taxon>Tracheophyta</taxon>
        <taxon>Spermatophyta</taxon>
        <taxon>Magnoliopsida</taxon>
        <taxon>eudicotyledons</taxon>
        <taxon>Gunneridae</taxon>
        <taxon>Pentapetalae</taxon>
        <taxon>rosids</taxon>
        <taxon>fabids</taxon>
        <taxon>Fabales</taxon>
        <taxon>Fabaceae</taxon>
        <taxon>Papilionoideae</taxon>
        <taxon>50 kb inversion clade</taxon>
        <taxon>NPAAA clade</taxon>
        <taxon>indigoferoid/millettioid clade</taxon>
        <taxon>Phaseoleae</taxon>
        <taxon>Vigna</taxon>
    </lineage>
</organism>
<dbReference type="RefSeq" id="XP_022631791.1">
    <property type="nucleotide sequence ID" value="XM_022776070.1"/>
</dbReference>
<dbReference type="RefSeq" id="XP_014521564.1">
    <property type="nucleotide sequence ID" value="XM_014666078.2"/>
</dbReference>
<dbReference type="AlphaFoldDB" id="A0A1S3VU18"/>
<evidence type="ECO:0000313" key="4">
    <source>
        <dbReference type="RefSeq" id="XP_022631792.1"/>
    </source>
</evidence>
<dbReference type="Proteomes" id="UP000087766">
    <property type="component" value="Unplaced"/>
</dbReference>
<protein>
    <submittedName>
        <fullName evidence="2 3">Uncharacterized protein LOC106778153 isoform X1</fullName>
    </submittedName>
</protein>
<dbReference type="OrthoDB" id="1302937at2759"/>
<accession>A0A1S3VU18</accession>
<reference evidence="2 3" key="1">
    <citation type="submission" date="2025-04" db="UniProtKB">
        <authorList>
            <consortium name="RefSeq"/>
        </authorList>
    </citation>
    <scope>IDENTIFICATION</scope>
    <source>
        <tissue evidence="2 3">Leaf</tissue>
    </source>
</reference>
<dbReference type="RefSeq" id="XP_022631793.1">
    <property type="nucleotide sequence ID" value="XM_022776072.1"/>
</dbReference>
<gene>
    <name evidence="2 3 4 5" type="primary">LOC106778153</name>
</gene>
<dbReference type="RefSeq" id="XP_022631792.1">
    <property type="nucleotide sequence ID" value="XM_022776071.1"/>
</dbReference>
<proteinExistence type="predicted"/>
<dbReference type="GeneID" id="106778153"/>
<evidence type="ECO:0000313" key="2">
    <source>
        <dbReference type="RefSeq" id="XP_014521564.1"/>
    </source>
</evidence>
<dbReference type="KEGG" id="vra:106778153"/>
<evidence type="ECO:0000313" key="1">
    <source>
        <dbReference type="Proteomes" id="UP000087766"/>
    </source>
</evidence>
<sequence length="295" mass="33339">MLSRQTGQSSQTEPPASELVPVLTKRLVLDGNPTYLRNLVECQEIGYEREWAGKALTVRSVNINVQYFRNSIVSVMTKVLTARYEYLGKRKTDITADITTYVYAKLRGINRLYGQHATRYATAPSYTKDIELPLPLALAIQEFGSFNTHSLERNLIMIPTYPEGTQHEGRSAATYPSVEYLTYVSTLTRLGIPLKSVDSRVKSGSAWWTFKLRIISDSVDLICTLPRSHYSDMSVQLRMLFISSDDEHPPQDIIALDDPQPNYGTLASLITQQFNSRTFLAIIQGPKEEWDFGSV</sequence>
<evidence type="ECO:0000313" key="5">
    <source>
        <dbReference type="RefSeq" id="XP_022631793.1"/>
    </source>
</evidence>
<keyword evidence="1" id="KW-1185">Reference proteome</keyword>
<evidence type="ECO:0000313" key="3">
    <source>
        <dbReference type="RefSeq" id="XP_022631791.1"/>
    </source>
</evidence>
<name>A0A1S3VU18_VIGRR</name>